<reference evidence="6 7" key="1">
    <citation type="submission" date="2019-02" db="EMBL/GenBank/DDBJ databases">
        <title>Sequencing the genomes of 1000 actinobacteria strains.</title>
        <authorList>
            <person name="Klenk H.-P."/>
        </authorList>
    </citation>
    <scope>NUCLEOTIDE SEQUENCE [LARGE SCALE GENOMIC DNA]</scope>
    <source>
        <strain evidence="6 7">DSM 44509</strain>
    </source>
</reference>
<dbReference type="FunFam" id="1.10.10.10:FF:000001">
    <property type="entry name" value="LysR family transcriptional regulator"/>
    <property type="match status" value="1"/>
</dbReference>
<dbReference type="RefSeq" id="WP_104529449.1">
    <property type="nucleotide sequence ID" value="NZ_POQT01000027.1"/>
</dbReference>
<keyword evidence="7" id="KW-1185">Reference proteome</keyword>
<sequence>MTVLDGYRLEWLGSFLAVVDHGGFAAAAENVYRSQPSISSHVAELESRLGALLFDRKERPVRLTEAGMAFLVHARAVQAELEAGEADVQAVLGLLRGRVRLGCYPSAGAAFVPGALREFAAQYPAVEVALLEGAPVDLGAALQNGDADLAIRPLLPIPRESSVAHEVLWVEPLVAVVAEDHPLAQFQTIDLARLRNARLITLGSGTQRETGTTEMDHALRDAGLENHVVLRTNEPQTLVALARTGHGIGLTNLLAAAVSDTSGTRVIPMHGTVHRREVGVFWDGARAMQPAVRAFLDLILQMPVPDAVQRYERRA</sequence>
<accession>A0A4Q7Y895</accession>
<dbReference type="SUPFAM" id="SSF53850">
    <property type="entry name" value="Periplasmic binding protein-like II"/>
    <property type="match status" value="1"/>
</dbReference>
<dbReference type="PRINTS" id="PR00039">
    <property type="entry name" value="HTHLYSR"/>
</dbReference>
<name>A0A4Q7Y895_9ACTN</name>
<gene>
    <name evidence="6" type="ORF">BKA19_1900</name>
</gene>
<evidence type="ECO:0000313" key="6">
    <source>
        <dbReference type="EMBL" id="RZU32205.1"/>
    </source>
</evidence>
<organism evidence="6 7">
    <name type="scientific">Blastococcus saxobsidens</name>
    <dbReference type="NCBI Taxonomy" id="138336"/>
    <lineage>
        <taxon>Bacteria</taxon>
        <taxon>Bacillati</taxon>
        <taxon>Actinomycetota</taxon>
        <taxon>Actinomycetes</taxon>
        <taxon>Geodermatophilales</taxon>
        <taxon>Geodermatophilaceae</taxon>
        <taxon>Blastococcus</taxon>
    </lineage>
</organism>
<keyword evidence="4" id="KW-0804">Transcription</keyword>
<dbReference type="Proteomes" id="UP000292507">
    <property type="component" value="Unassembled WGS sequence"/>
</dbReference>
<evidence type="ECO:0000256" key="2">
    <source>
        <dbReference type="ARBA" id="ARBA00023015"/>
    </source>
</evidence>
<dbReference type="Pfam" id="PF03466">
    <property type="entry name" value="LysR_substrate"/>
    <property type="match status" value="1"/>
</dbReference>
<dbReference type="InterPro" id="IPR005119">
    <property type="entry name" value="LysR_subst-bd"/>
</dbReference>
<comment type="similarity">
    <text evidence="1">Belongs to the LysR transcriptional regulatory family.</text>
</comment>
<dbReference type="InterPro" id="IPR000847">
    <property type="entry name" value="LysR_HTH_N"/>
</dbReference>
<evidence type="ECO:0000313" key="7">
    <source>
        <dbReference type="Proteomes" id="UP000292507"/>
    </source>
</evidence>
<dbReference type="SUPFAM" id="SSF46785">
    <property type="entry name" value="Winged helix' DNA-binding domain"/>
    <property type="match status" value="1"/>
</dbReference>
<dbReference type="InterPro" id="IPR036390">
    <property type="entry name" value="WH_DNA-bd_sf"/>
</dbReference>
<evidence type="ECO:0000259" key="5">
    <source>
        <dbReference type="PROSITE" id="PS50931"/>
    </source>
</evidence>
<dbReference type="AlphaFoldDB" id="A0A4Q7Y895"/>
<dbReference type="PANTHER" id="PTHR30346">
    <property type="entry name" value="TRANSCRIPTIONAL DUAL REGULATOR HCAR-RELATED"/>
    <property type="match status" value="1"/>
</dbReference>
<proteinExistence type="inferred from homology"/>
<comment type="caution">
    <text evidence="6">The sequence shown here is derived from an EMBL/GenBank/DDBJ whole genome shotgun (WGS) entry which is preliminary data.</text>
</comment>
<evidence type="ECO:0000256" key="4">
    <source>
        <dbReference type="ARBA" id="ARBA00023163"/>
    </source>
</evidence>
<dbReference type="PANTHER" id="PTHR30346:SF28">
    <property type="entry name" value="HTH-TYPE TRANSCRIPTIONAL REGULATOR CYNR"/>
    <property type="match status" value="1"/>
</dbReference>
<dbReference type="InterPro" id="IPR036388">
    <property type="entry name" value="WH-like_DNA-bd_sf"/>
</dbReference>
<dbReference type="Gene3D" id="1.10.10.10">
    <property type="entry name" value="Winged helix-like DNA-binding domain superfamily/Winged helix DNA-binding domain"/>
    <property type="match status" value="1"/>
</dbReference>
<dbReference type="Pfam" id="PF00126">
    <property type="entry name" value="HTH_1"/>
    <property type="match status" value="1"/>
</dbReference>
<dbReference type="GO" id="GO:0032993">
    <property type="term" value="C:protein-DNA complex"/>
    <property type="evidence" value="ECO:0007669"/>
    <property type="project" value="TreeGrafter"/>
</dbReference>
<dbReference type="OrthoDB" id="3636008at2"/>
<dbReference type="EMBL" id="SHKV01000001">
    <property type="protein sequence ID" value="RZU32205.1"/>
    <property type="molecule type" value="Genomic_DNA"/>
</dbReference>
<dbReference type="GO" id="GO:0003677">
    <property type="term" value="F:DNA binding"/>
    <property type="evidence" value="ECO:0007669"/>
    <property type="project" value="UniProtKB-KW"/>
</dbReference>
<evidence type="ECO:0000256" key="3">
    <source>
        <dbReference type="ARBA" id="ARBA00023125"/>
    </source>
</evidence>
<protein>
    <submittedName>
        <fullName evidence="6">DNA-binding transcriptional LysR family regulator</fullName>
    </submittedName>
</protein>
<dbReference type="Gene3D" id="3.40.190.290">
    <property type="match status" value="1"/>
</dbReference>
<dbReference type="GO" id="GO:0003700">
    <property type="term" value="F:DNA-binding transcription factor activity"/>
    <property type="evidence" value="ECO:0007669"/>
    <property type="project" value="InterPro"/>
</dbReference>
<dbReference type="PROSITE" id="PS50931">
    <property type="entry name" value="HTH_LYSR"/>
    <property type="match status" value="1"/>
</dbReference>
<keyword evidence="3 6" id="KW-0238">DNA-binding</keyword>
<feature type="domain" description="HTH lysR-type" evidence="5">
    <location>
        <begin position="7"/>
        <end position="64"/>
    </location>
</feature>
<keyword evidence="2" id="KW-0805">Transcription regulation</keyword>
<evidence type="ECO:0000256" key="1">
    <source>
        <dbReference type="ARBA" id="ARBA00009437"/>
    </source>
</evidence>
<dbReference type="CDD" id="cd05466">
    <property type="entry name" value="PBP2_LTTR_substrate"/>
    <property type="match status" value="1"/>
</dbReference>